<evidence type="ECO:0000313" key="3">
    <source>
        <dbReference type="Proteomes" id="UP000830729"/>
    </source>
</evidence>
<dbReference type="GeneID" id="72184952"/>
<reference evidence="2 3" key="1">
    <citation type="submission" date="2022-04" db="EMBL/GenBank/DDBJ databases">
        <title>Diverse halophilic archaea isolated from saline environments.</title>
        <authorList>
            <person name="Cui H.-L."/>
        </authorList>
    </citation>
    <scope>NUCLEOTIDE SEQUENCE [LARGE SCALE GENOMIC DNA]</scope>
    <source>
        <strain evidence="2 3">XZYJT49</strain>
    </source>
</reference>
<dbReference type="KEGG" id="halx:M0R89_07095"/>
<accession>A0A8U0HYA4</accession>
<evidence type="ECO:0000256" key="1">
    <source>
        <dbReference type="SAM" id="MobiDB-lite"/>
    </source>
</evidence>
<feature type="compositionally biased region" description="Polar residues" evidence="1">
    <location>
        <begin position="55"/>
        <end position="77"/>
    </location>
</feature>
<keyword evidence="3" id="KW-1185">Reference proteome</keyword>
<protein>
    <submittedName>
        <fullName evidence="2">Uncharacterized protein</fullName>
    </submittedName>
</protein>
<name>A0A8U0HYA4_9EURY</name>
<evidence type="ECO:0000313" key="2">
    <source>
        <dbReference type="EMBL" id="UPV75819.1"/>
    </source>
</evidence>
<dbReference type="RefSeq" id="WP_248651856.1">
    <property type="nucleotide sequence ID" value="NZ_CP096659.1"/>
</dbReference>
<dbReference type="Proteomes" id="UP000830729">
    <property type="component" value="Chromosome"/>
</dbReference>
<feature type="compositionally biased region" description="Polar residues" evidence="1">
    <location>
        <begin position="115"/>
        <end position="124"/>
    </location>
</feature>
<gene>
    <name evidence="2" type="ORF">M0R89_07095</name>
</gene>
<feature type="compositionally biased region" description="Polar residues" evidence="1">
    <location>
        <begin position="132"/>
        <end position="145"/>
    </location>
</feature>
<feature type="region of interest" description="Disordered" evidence="1">
    <location>
        <begin position="1"/>
        <end position="145"/>
    </location>
</feature>
<organism evidence="2 3">
    <name type="scientific">Halorussus limi</name>
    <dbReference type="NCBI Taxonomy" id="2938695"/>
    <lineage>
        <taxon>Archaea</taxon>
        <taxon>Methanobacteriati</taxon>
        <taxon>Methanobacteriota</taxon>
        <taxon>Stenosarchaea group</taxon>
        <taxon>Halobacteria</taxon>
        <taxon>Halobacteriales</taxon>
        <taxon>Haladaptataceae</taxon>
        <taxon>Halorussus</taxon>
    </lineage>
</organism>
<sequence length="185" mass="19886">MDSKVTHSSLDKVASKAISRRSHSRADGNNHSPTSRAGRVSRAGKPNSPGKVSRVGNTNHRNRVSNSAPDRPTSSPNRVPDSLADRVSNPDRAVSNSPRKANSREDHSRADGGNLESNPSGPHNSKTDSRGNRTPNNSLNSSLDDTTFDIGDITEVTELPLSGFQNFFDDARASYEKDPASGIIR</sequence>
<dbReference type="AlphaFoldDB" id="A0A8U0HYA4"/>
<proteinExistence type="predicted"/>
<feature type="compositionally biased region" description="Basic and acidic residues" evidence="1">
    <location>
        <begin position="1"/>
        <end position="14"/>
    </location>
</feature>
<dbReference type="EMBL" id="CP096659">
    <property type="protein sequence ID" value="UPV75819.1"/>
    <property type="molecule type" value="Genomic_DNA"/>
</dbReference>